<dbReference type="EMBL" id="MLYV02000324">
    <property type="protein sequence ID" value="PSS10988.1"/>
    <property type="molecule type" value="Genomic_DNA"/>
</dbReference>
<organism evidence="1 2">
    <name type="scientific">Hermanssonia centrifuga</name>
    <dbReference type="NCBI Taxonomy" id="98765"/>
    <lineage>
        <taxon>Eukaryota</taxon>
        <taxon>Fungi</taxon>
        <taxon>Dikarya</taxon>
        <taxon>Basidiomycota</taxon>
        <taxon>Agaricomycotina</taxon>
        <taxon>Agaricomycetes</taxon>
        <taxon>Polyporales</taxon>
        <taxon>Meruliaceae</taxon>
        <taxon>Hermanssonia</taxon>
    </lineage>
</organism>
<reference evidence="1 2" key="1">
    <citation type="submission" date="2018-02" db="EMBL/GenBank/DDBJ databases">
        <title>Genome sequence of the basidiomycete white-rot fungus Phlebia centrifuga.</title>
        <authorList>
            <person name="Granchi Z."/>
            <person name="Peng M."/>
            <person name="de Vries R.P."/>
            <person name="Hilden K."/>
            <person name="Makela M.R."/>
            <person name="Grigoriev I."/>
            <person name="Riley R."/>
        </authorList>
    </citation>
    <scope>NUCLEOTIDE SEQUENCE [LARGE SCALE GENOMIC DNA]</scope>
    <source>
        <strain evidence="1 2">FBCC195</strain>
    </source>
</reference>
<sequence length="128" mass="15067">MSSERLLSQLEISRWTSLETLALKIHMYSEGHDKHVFYILDQVKSLNIRIIVLELPDYYTVEGIEQWEGWIRLHEVLLEWKGLLREVQFFLPSRPKAHSKLPSGMAIAAIRSHLPMLDEKDILKFIQL</sequence>
<gene>
    <name evidence="1" type="ORF">PHLCEN_2v3361</name>
</gene>
<comment type="caution">
    <text evidence="1">The sequence shown here is derived from an EMBL/GenBank/DDBJ whole genome shotgun (WGS) entry which is preliminary data.</text>
</comment>
<evidence type="ECO:0000313" key="2">
    <source>
        <dbReference type="Proteomes" id="UP000186601"/>
    </source>
</evidence>
<keyword evidence="2" id="KW-1185">Reference proteome</keyword>
<accession>A0A2R6QM38</accession>
<evidence type="ECO:0000313" key="1">
    <source>
        <dbReference type="EMBL" id="PSS10988.1"/>
    </source>
</evidence>
<dbReference type="AlphaFoldDB" id="A0A2R6QM38"/>
<protein>
    <submittedName>
        <fullName evidence="1">Uncharacterized protein</fullName>
    </submittedName>
</protein>
<dbReference type="Proteomes" id="UP000186601">
    <property type="component" value="Unassembled WGS sequence"/>
</dbReference>
<proteinExistence type="predicted"/>
<name>A0A2R6QM38_9APHY</name>